<dbReference type="AlphaFoldDB" id="A0AAU7D4B1"/>
<proteinExistence type="predicted"/>
<reference evidence="1" key="1">
    <citation type="submission" date="2023-03" db="EMBL/GenBank/DDBJ databases">
        <title>Edaphobacter sp.</title>
        <authorList>
            <person name="Huber K.J."/>
            <person name="Papendorf J."/>
            <person name="Pilke C."/>
            <person name="Bunk B."/>
            <person name="Sproeer C."/>
            <person name="Pester M."/>
        </authorList>
    </citation>
    <scope>NUCLEOTIDE SEQUENCE</scope>
    <source>
        <strain evidence="1">DSM 109920</strain>
    </source>
</reference>
<organism evidence="1">
    <name type="scientific">Edaphobacter paludis</name>
    <dbReference type="NCBI Taxonomy" id="3035702"/>
    <lineage>
        <taxon>Bacteria</taxon>
        <taxon>Pseudomonadati</taxon>
        <taxon>Acidobacteriota</taxon>
        <taxon>Terriglobia</taxon>
        <taxon>Terriglobales</taxon>
        <taxon>Acidobacteriaceae</taxon>
        <taxon>Edaphobacter</taxon>
    </lineage>
</organism>
<dbReference type="EMBL" id="CP121195">
    <property type="protein sequence ID" value="XBH12063.1"/>
    <property type="molecule type" value="Genomic_DNA"/>
</dbReference>
<sequence length="83" mass="8858">MVIPIALLALLMCTTLGMVWHHHATTSPDTCPICHLGHLAIEPSVASVQVYVLVPTGIELQSQNVSFTPDSSPRHIPARAPPA</sequence>
<protein>
    <submittedName>
        <fullName evidence="1">Uncharacterized protein</fullName>
    </submittedName>
</protein>
<gene>
    <name evidence="1" type="ORF">P8936_10105</name>
</gene>
<dbReference type="RefSeq" id="WP_348269358.1">
    <property type="nucleotide sequence ID" value="NZ_CP121195.1"/>
</dbReference>
<evidence type="ECO:0000313" key="1">
    <source>
        <dbReference type="EMBL" id="XBH12063.1"/>
    </source>
</evidence>
<name>A0AAU7D4B1_9BACT</name>
<accession>A0AAU7D4B1</accession>